<feature type="repeat" description="PPR" evidence="3">
    <location>
        <begin position="298"/>
        <end position="332"/>
    </location>
</feature>
<evidence type="ECO:0008006" key="6">
    <source>
        <dbReference type="Google" id="ProtNLM"/>
    </source>
</evidence>
<dbReference type="Pfam" id="PF13041">
    <property type="entry name" value="PPR_2"/>
    <property type="match status" value="2"/>
</dbReference>
<dbReference type="Gramene" id="KJB18094">
    <property type="protein sequence ID" value="KJB18094"/>
    <property type="gene ID" value="B456_003G033700"/>
</dbReference>
<dbReference type="InterPro" id="IPR011990">
    <property type="entry name" value="TPR-like_helical_dom_sf"/>
</dbReference>
<dbReference type="OMA" id="FFIWAGT"/>
<keyword evidence="5" id="KW-1185">Reference proteome</keyword>
<dbReference type="PANTHER" id="PTHR47939">
    <property type="entry name" value="MEMBRANE-ASSOCIATED SALT-INDUCIBLE PROTEIN-LIKE"/>
    <property type="match status" value="1"/>
</dbReference>
<dbReference type="PANTHER" id="PTHR47939:SF14">
    <property type="entry name" value="PENTATRICOPEPTIDE REPEAT-CONTAINING PROTEIN MITOCHONDRIAL"/>
    <property type="match status" value="1"/>
</dbReference>
<feature type="repeat" description="PPR" evidence="3">
    <location>
        <begin position="228"/>
        <end position="262"/>
    </location>
</feature>
<protein>
    <recommendedName>
        <fullName evidence="6">Pentacotripeptide-repeat region of PRORP domain-containing protein</fullName>
    </recommendedName>
</protein>
<dbReference type="PROSITE" id="PS51375">
    <property type="entry name" value="PPR"/>
    <property type="match status" value="6"/>
</dbReference>
<feature type="repeat" description="PPR" evidence="3">
    <location>
        <begin position="335"/>
        <end position="369"/>
    </location>
</feature>
<dbReference type="InterPro" id="IPR002885">
    <property type="entry name" value="PPR_rpt"/>
</dbReference>
<evidence type="ECO:0000256" key="3">
    <source>
        <dbReference type="PROSITE-ProRule" id="PRU00708"/>
    </source>
</evidence>
<evidence type="ECO:0000313" key="4">
    <source>
        <dbReference type="EMBL" id="KJB18093.1"/>
    </source>
</evidence>
<dbReference type="NCBIfam" id="TIGR00756">
    <property type="entry name" value="PPR"/>
    <property type="match status" value="4"/>
</dbReference>
<feature type="repeat" description="PPR" evidence="3">
    <location>
        <begin position="404"/>
        <end position="438"/>
    </location>
</feature>
<comment type="similarity">
    <text evidence="1">Belongs to the PPR family. P subfamily.</text>
</comment>
<evidence type="ECO:0000256" key="1">
    <source>
        <dbReference type="ARBA" id="ARBA00007626"/>
    </source>
</evidence>
<dbReference type="AlphaFoldDB" id="A0A0D2NVR7"/>
<dbReference type="Gramene" id="KJB18093">
    <property type="protein sequence ID" value="KJB18093"/>
    <property type="gene ID" value="B456_003G033700"/>
</dbReference>
<accession>A0A0D2NVR7</accession>
<evidence type="ECO:0000313" key="5">
    <source>
        <dbReference type="Proteomes" id="UP000032304"/>
    </source>
</evidence>
<evidence type="ECO:0000256" key="2">
    <source>
        <dbReference type="ARBA" id="ARBA00022737"/>
    </source>
</evidence>
<dbReference type="OrthoDB" id="185373at2759"/>
<dbReference type="InterPro" id="IPR050667">
    <property type="entry name" value="PPR-containing_protein"/>
</dbReference>
<organism evidence="4 5">
    <name type="scientific">Gossypium raimondii</name>
    <name type="common">Peruvian cotton</name>
    <name type="synonym">Gossypium klotzschianum subsp. raimondii</name>
    <dbReference type="NCBI Taxonomy" id="29730"/>
    <lineage>
        <taxon>Eukaryota</taxon>
        <taxon>Viridiplantae</taxon>
        <taxon>Streptophyta</taxon>
        <taxon>Embryophyta</taxon>
        <taxon>Tracheophyta</taxon>
        <taxon>Spermatophyta</taxon>
        <taxon>Magnoliopsida</taxon>
        <taxon>eudicotyledons</taxon>
        <taxon>Gunneridae</taxon>
        <taxon>Pentapetalae</taxon>
        <taxon>rosids</taxon>
        <taxon>malvids</taxon>
        <taxon>Malvales</taxon>
        <taxon>Malvaceae</taxon>
        <taxon>Malvoideae</taxon>
        <taxon>Gossypium</taxon>
    </lineage>
</organism>
<feature type="repeat" description="PPR" evidence="3">
    <location>
        <begin position="476"/>
        <end position="510"/>
    </location>
</feature>
<name>A0A0D2NVR7_GOSRA</name>
<dbReference type="Pfam" id="PF01535">
    <property type="entry name" value="PPR"/>
    <property type="match status" value="3"/>
</dbReference>
<gene>
    <name evidence="4" type="ORF">B456_003G033700</name>
</gene>
<reference evidence="4 5" key="1">
    <citation type="journal article" date="2012" name="Nature">
        <title>Repeated polyploidization of Gossypium genomes and the evolution of spinnable cotton fibres.</title>
        <authorList>
            <person name="Paterson A.H."/>
            <person name="Wendel J.F."/>
            <person name="Gundlach H."/>
            <person name="Guo H."/>
            <person name="Jenkins J."/>
            <person name="Jin D."/>
            <person name="Llewellyn D."/>
            <person name="Showmaker K.C."/>
            <person name="Shu S."/>
            <person name="Udall J."/>
            <person name="Yoo M.J."/>
            <person name="Byers R."/>
            <person name="Chen W."/>
            <person name="Doron-Faigenboim A."/>
            <person name="Duke M.V."/>
            <person name="Gong L."/>
            <person name="Grimwood J."/>
            <person name="Grover C."/>
            <person name="Grupp K."/>
            <person name="Hu G."/>
            <person name="Lee T.H."/>
            <person name="Li J."/>
            <person name="Lin L."/>
            <person name="Liu T."/>
            <person name="Marler B.S."/>
            <person name="Page J.T."/>
            <person name="Roberts A.W."/>
            <person name="Romanel E."/>
            <person name="Sanders W.S."/>
            <person name="Szadkowski E."/>
            <person name="Tan X."/>
            <person name="Tang H."/>
            <person name="Xu C."/>
            <person name="Wang J."/>
            <person name="Wang Z."/>
            <person name="Zhang D."/>
            <person name="Zhang L."/>
            <person name="Ashrafi H."/>
            <person name="Bedon F."/>
            <person name="Bowers J.E."/>
            <person name="Brubaker C.L."/>
            <person name="Chee P.W."/>
            <person name="Das S."/>
            <person name="Gingle A.R."/>
            <person name="Haigler C.H."/>
            <person name="Harker D."/>
            <person name="Hoffmann L.V."/>
            <person name="Hovav R."/>
            <person name="Jones D.C."/>
            <person name="Lemke C."/>
            <person name="Mansoor S."/>
            <person name="ur Rahman M."/>
            <person name="Rainville L.N."/>
            <person name="Rambani A."/>
            <person name="Reddy U.K."/>
            <person name="Rong J.K."/>
            <person name="Saranga Y."/>
            <person name="Scheffler B.E."/>
            <person name="Scheffler J.A."/>
            <person name="Stelly D.M."/>
            <person name="Triplett B.A."/>
            <person name="Van Deynze A."/>
            <person name="Vaslin M.F."/>
            <person name="Waghmare V.N."/>
            <person name="Walford S.A."/>
            <person name="Wright R.J."/>
            <person name="Zaki E.A."/>
            <person name="Zhang T."/>
            <person name="Dennis E.S."/>
            <person name="Mayer K.F."/>
            <person name="Peterson D.G."/>
            <person name="Rokhsar D.S."/>
            <person name="Wang X."/>
            <person name="Schmutz J."/>
        </authorList>
    </citation>
    <scope>NUCLEOTIDE SEQUENCE [LARGE SCALE GENOMIC DNA]</scope>
</reference>
<dbReference type="EMBL" id="CM001742">
    <property type="protein sequence ID" value="KJB18093.1"/>
    <property type="molecule type" value="Genomic_DNA"/>
</dbReference>
<sequence>MRLWLPGYELMPPYWATFEQLGTPGLILAKTYPTSFGNNLVRFYLIVLFNLNSCKDTKFPHKAMPIASLSRLISLSIHTKQSKIFNLQFRSVSSADKFFTLLEKNQSNIEKTLALVNAKLDPNCVCEVLKRCSFDISLSQIGLRFFIWAGLQSNCRYSSYMYNKAAGFLKIKQNPFLVLDVIKAYRMEKCSVNLKMFKVVLNLCKEANIADEALLLLRKMPEFNLRPDTTAYNVVIRLLCEKGDMDMAHKLMKEIGLIDLYPDMMTYFAMIKGFCNAGRLEEACELFQAMKGQGFSPNAVTYSVLLEGICKYRSTEKALELLGEMEKAGGNCSPNVITYTSVIKSFCEKGQTIEALRILDRMEACQCVPNRITVITLITGLCTEGHVEEAYKLIDRVAGRGVSNSDCYSSLVLALIRINRLNEVEKLFRKMLVSGAKPSGIACSTMIREICHEGRVLDGFCLYNEIERIQYISSIDTDIYSILLVGLCRQSHSVEAVKLARLMLRRRIHLEAPYVDEIVEHLKNSTDKELVTQLSRIAS</sequence>
<dbReference type="KEGG" id="gra:105787712"/>
<dbReference type="EMBL" id="CM001742">
    <property type="protein sequence ID" value="KJB18094.1"/>
    <property type="molecule type" value="Genomic_DNA"/>
</dbReference>
<proteinExistence type="inferred from homology"/>
<dbReference type="Gene3D" id="1.25.40.10">
    <property type="entry name" value="Tetratricopeptide repeat domain"/>
    <property type="match status" value="4"/>
</dbReference>
<keyword evidence="2" id="KW-0677">Repeat</keyword>
<dbReference type="eggNOG" id="KOG4197">
    <property type="taxonomic scope" value="Eukaryota"/>
</dbReference>
<feature type="repeat" description="PPR" evidence="3">
    <location>
        <begin position="263"/>
        <end position="297"/>
    </location>
</feature>
<dbReference type="Proteomes" id="UP000032304">
    <property type="component" value="Chromosome 3"/>
</dbReference>